<dbReference type="InterPro" id="IPR006311">
    <property type="entry name" value="TAT_signal"/>
</dbReference>
<evidence type="ECO:0000256" key="2">
    <source>
        <dbReference type="SAM" id="SignalP"/>
    </source>
</evidence>
<dbReference type="GO" id="GO:0016787">
    <property type="term" value="F:hydrolase activity"/>
    <property type="evidence" value="ECO:0007669"/>
    <property type="project" value="InterPro"/>
</dbReference>
<keyword evidence="1 4" id="KW-0456">Lyase</keyword>
<organism evidence="4 5">
    <name type="scientific">Paraburkholderia bannensis</name>
    <dbReference type="NCBI Taxonomy" id="765414"/>
    <lineage>
        <taxon>Bacteria</taxon>
        <taxon>Pseudomonadati</taxon>
        <taxon>Pseudomonadota</taxon>
        <taxon>Betaproteobacteria</taxon>
        <taxon>Burkholderiales</taxon>
        <taxon>Burkholderiaceae</taxon>
        <taxon>Paraburkholderia</taxon>
    </lineage>
</organism>
<evidence type="ECO:0000256" key="1">
    <source>
        <dbReference type="ARBA" id="ARBA00023239"/>
    </source>
</evidence>
<protein>
    <submittedName>
        <fullName evidence="4">Aminocarboxymuconate-semialdehyde decarboxylase</fullName>
        <ecNumber evidence="4">4.1.1.45</ecNumber>
    </submittedName>
</protein>
<dbReference type="GO" id="GO:0001760">
    <property type="term" value="F:aminocarboxymuconate-semialdehyde decarboxylase activity"/>
    <property type="evidence" value="ECO:0007669"/>
    <property type="project" value="UniProtKB-EC"/>
</dbReference>
<dbReference type="AlphaFoldDB" id="A0A7W9U477"/>
<evidence type="ECO:0000313" key="5">
    <source>
        <dbReference type="Proteomes" id="UP000571554"/>
    </source>
</evidence>
<keyword evidence="2" id="KW-0732">Signal</keyword>
<dbReference type="InterPro" id="IPR032466">
    <property type="entry name" value="Metal_Hydrolase"/>
</dbReference>
<dbReference type="PANTHER" id="PTHR21240:SF28">
    <property type="entry name" value="ISO-OROTATE DECARBOXYLASE (EUROFUNG)"/>
    <property type="match status" value="1"/>
</dbReference>
<dbReference type="Pfam" id="PF04909">
    <property type="entry name" value="Amidohydro_2"/>
    <property type="match status" value="1"/>
</dbReference>
<accession>A0A7W9U477</accession>
<dbReference type="GO" id="GO:0019748">
    <property type="term" value="P:secondary metabolic process"/>
    <property type="evidence" value="ECO:0007669"/>
    <property type="project" value="TreeGrafter"/>
</dbReference>
<proteinExistence type="predicted"/>
<dbReference type="InterPro" id="IPR006680">
    <property type="entry name" value="Amidohydro-rel"/>
</dbReference>
<dbReference type="EC" id="4.1.1.45" evidence="4"/>
<dbReference type="EMBL" id="JACHBW010000030">
    <property type="protein sequence ID" value="MBB6106674.1"/>
    <property type="molecule type" value="Genomic_DNA"/>
</dbReference>
<dbReference type="SUPFAM" id="SSF51556">
    <property type="entry name" value="Metallo-dependent hydrolases"/>
    <property type="match status" value="1"/>
</dbReference>
<feature type="domain" description="Amidohydrolase-related" evidence="3">
    <location>
        <begin position="54"/>
        <end position="375"/>
    </location>
</feature>
<dbReference type="PANTHER" id="PTHR21240">
    <property type="entry name" value="2-AMINO-3-CARBOXYLMUCONATE-6-SEMIALDEHYDE DECARBOXYLASE"/>
    <property type="match status" value="1"/>
</dbReference>
<dbReference type="InterPro" id="IPR032465">
    <property type="entry name" value="ACMSD"/>
</dbReference>
<keyword evidence="5" id="KW-1185">Reference proteome</keyword>
<dbReference type="RefSeq" id="WP_183732380.1">
    <property type="nucleotide sequence ID" value="NZ_JACHBW010000030.1"/>
</dbReference>
<comment type="caution">
    <text evidence="4">The sequence shown here is derived from an EMBL/GenBank/DDBJ whole genome shotgun (WGS) entry which is preliminary data.</text>
</comment>
<sequence length="376" mass="40578">MDCSCCISPKRRRLLGTMAALAGGLASGVSPGAATPQAVGAASIASTQGKGRSIDIHAHYYPESYCELVGNEGAKFGGKFTCDATSFSFQTPAGGLGPLPLKFIRIDERLADMDASGVDMQALSLSVPMAYWADRAFNAKLATTWNAAASAVHQQHPSRFVVLATLPMLNAHDAIDELERASELPGVRGVYMGTNINNRDLDDPLFEPVFARIEQLDLPVFLHPQQTVGGSRLGDYYLSNLLGNPFDTAIAGSHLILGGVMDRHPTLNITLPHAGGALPILMGRIDAGWTVRPETRRLAQKPSSYLRRFNYDTVSHSGPVLDFLIQNIGVDRLVLGSDYCFDMGYEQPVTFLERLELPPEQNNLILGGNAAKLLKI</sequence>
<dbReference type="GO" id="GO:0005737">
    <property type="term" value="C:cytoplasm"/>
    <property type="evidence" value="ECO:0007669"/>
    <property type="project" value="TreeGrafter"/>
</dbReference>
<feature type="signal peptide" evidence="2">
    <location>
        <begin position="1"/>
        <end position="22"/>
    </location>
</feature>
<dbReference type="Gene3D" id="3.20.20.140">
    <property type="entry name" value="Metal-dependent hydrolases"/>
    <property type="match status" value="1"/>
</dbReference>
<reference evidence="4 5" key="1">
    <citation type="submission" date="2020-08" db="EMBL/GenBank/DDBJ databases">
        <title>Above-ground endophytic microbial communities from plants in different locations in the United States.</title>
        <authorList>
            <person name="Frank C."/>
        </authorList>
    </citation>
    <scope>NUCLEOTIDE SEQUENCE [LARGE SCALE GENOMIC DNA]</scope>
    <source>
        <strain evidence="4 5">WP4_2_2</strain>
    </source>
</reference>
<name>A0A7W9U477_9BURK</name>
<dbReference type="Proteomes" id="UP000571554">
    <property type="component" value="Unassembled WGS sequence"/>
</dbReference>
<feature type="chain" id="PRO_5030559402" evidence="2">
    <location>
        <begin position="23"/>
        <end position="376"/>
    </location>
</feature>
<dbReference type="PROSITE" id="PS51318">
    <property type="entry name" value="TAT"/>
    <property type="match status" value="1"/>
</dbReference>
<gene>
    <name evidence="4" type="ORF">F4827_006550</name>
</gene>
<evidence type="ECO:0000313" key="4">
    <source>
        <dbReference type="EMBL" id="MBB6106674.1"/>
    </source>
</evidence>
<evidence type="ECO:0000259" key="3">
    <source>
        <dbReference type="Pfam" id="PF04909"/>
    </source>
</evidence>